<reference evidence="6 7" key="2">
    <citation type="submission" date="2018-11" db="EMBL/GenBank/DDBJ databases">
        <authorList>
            <consortium name="Pathogen Informatics"/>
        </authorList>
    </citation>
    <scope>NUCLEOTIDE SEQUENCE [LARGE SCALE GENOMIC DNA]</scope>
</reference>
<dbReference type="InterPro" id="IPR001841">
    <property type="entry name" value="Znf_RING"/>
</dbReference>
<keyword evidence="4" id="KW-0175">Coiled coil</keyword>
<dbReference type="Pfam" id="PF13920">
    <property type="entry name" value="zf-C3HC4_3"/>
    <property type="match status" value="1"/>
</dbReference>
<keyword evidence="7" id="KW-1185">Reference proteome</keyword>
<dbReference type="WBParaSite" id="GPUH_0000258101-mRNA-1">
    <property type="protein sequence ID" value="GPUH_0000258101-mRNA-1"/>
    <property type="gene ID" value="GPUH_0000258101"/>
</dbReference>
<evidence type="ECO:0000256" key="3">
    <source>
        <dbReference type="PROSITE-ProRule" id="PRU00175"/>
    </source>
</evidence>
<dbReference type="Gene3D" id="3.30.40.10">
    <property type="entry name" value="Zinc/RING finger domain, C3HC4 (zinc finger)"/>
    <property type="match status" value="1"/>
</dbReference>
<dbReference type="SUPFAM" id="SSF57850">
    <property type="entry name" value="RING/U-box"/>
    <property type="match status" value="1"/>
</dbReference>
<protein>
    <submittedName>
        <fullName evidence="8">RING-type domain-containing protein</fullName>
    </submittedName>
</protein>
<dbReference type="EMBL" id="UYRT01003964">
    <property type="protein sequence ID" value="VDK35041.1"/>
    <property type="molecule type" value="Genomic_DNA"/>
</dbReference>
<dbReference type="InterPro" id="IPR013083">
    <property type="entry name" value="Znf_RING/FYVE/PHD"/>
</dbReference>
<dbReference type="OrthoDB" id="5840876at2759"/>
<dbReference type="Proteomes" id="UP000271098">
    <property type="component" value="Unassembled WGS sequence"/>
</dbReference>
<evidence type="ECO:0000256" key="4">
    <source>
        <dbReference type="SAM" id="Coils"/>
    </source>
</evidence>
<evidence type="ECO:0000259" key="5">
    <source>
        <dbReference type="PROSITE" id="PS50089"/>
    </source>
</evidence>
<evidence type="ECO:0000313" key="8">
    <source>
        <dbReference type="WBParaSite" id="GPUH_0000258101-mRNA-1"/>
    </source>
</evidence>
<evidence type="ECO:0000313" key="7">
    <source>
        <dbReference type="Proteomes" id="UP000271098"/>
    </source>
</evidence>
<keyword evidence="1 3" id="KW-0479">Metal-binding</keyword>
<keyword evidence="1 3" id="KW-0863">Zinc-finger</keyword>
<accession>A0A183D1I5</accession>
<name>A0A183D1I5_9BILA</name>
<evidence type="ECO:0000313" key="6">
    <source>
        <dbReference type="EMBL" id="VDK35041.1"/>
    </source>
</evidence>
<dbReference type="PROSITE" id="PS50089">
    <property type="entry name" value="ZF_RING_2"/>
    <property type="match status" value="1"/>
</dbReference>
<reference evidence="8" key="1">
    <citation type="submission" date="2016-06" db="UniProtKB">
        <authorList>
            <consortium name="WormBaseParasite"/>
        </authorList>
    </citation>
    <scope>IDENTIFICATION</scope>
</reference>
<evidence type="ECO:0000256" key="1">
    <source>
        <dbReference type="ARBA" id="ARBA00022771"/>
    </source>
</evidence>
<sequence length="91" mass="10198">MDEADIQKIAQDAAERAKKAAEEEGSKLVDELRGKLEQLELEVTCAICMDQRCCVVFQCGHMACAECSSPSKLKSCHICRQNIKRRTTTYT</sequence>
<organism evidence="8">
    <name type="scientific">Gongylonema pulchrum</name>
    <dbReference type="NCBI Taxonomy" id="637853"/>
    <lineage>
        <taxon>Eukaryota</taxon>
        <taxon>Metazoa</taxon>
        <taxon>Ecdysozoa</taxon>
        <taxon>Nematoda</taxon>
        <taxon>Chromadorea</taxon>
        <taxon>Rhabditida</taxon>
        <taxon>Spirurina</taxon>
        <taxon>Spiruromorpha</taxon>
        <taxon>Spiruroidea</taxon>
        <taxon>Gongylonematidae</taxon>
        <taxon>Gongylonema</taxon>
    </lineage>
</organism>
<proteinExistence type="predicted"/>
<feature type="coiled-coil region" evidence="4">
    <location>
        <begin position="4"/>
        <end position="49"/>
    </location>
</feature>
<dbReference type="AlphaFoldDB" id="A0A183D1I5"/>
<dbReference type="GO" id="GO:0008270">
    <property type="term" value="F:zinc ion binding"/>
    <property type="evidence" value="ECO:0007669"/>
    <property type="project" value="UniProtKB-KW"/>
</dbReference>
<keyword evidence="2" id="KW-0862">Zinc</keyword>
<feature type="domain" description="RING-type" evidence="5">
    <location>
        <begin position="45"/>
        <end position="80"/>
    </location>
</feature>
<evidence type="ECO:0000256" key="2">
    <source>
        <dbReference type="ARBA" id="ARBA00022833"/>
    </source>
</evidence>
<gene>
    <name evidence="6" type="ORF">GPUH_LOCUS2576</name>
</gene>